<dbReference type="AlphaFoldDB" id="A0A3A4F760"/>
<reference evidence="3 4" key="1">
    <citation type="submission" date="2018-09" db="EMBL/GenBank/DDBJ databases">
        <title>Nesterenkonia natronophila sp. nov., an alkaliphilic actinobacteriume isolated from a soda lake, and emended description of the genus Nesterenkonia.</title>
        <authorList>
            <person name="Menes R.J."/>
            <person name="Iriarte A."/>
        </authorList>
    </citation>
    <scope>NUCLEOTIDE SEQUENCE [LARGE SCALE GENOMIC DNA]</scope>
    <source>
        <strain evidence="3 4">M8</strain>
    </source>
</reference>
<protein>
    <submittedName>
        <fullName evidence="3">Uncharacterized protein</fullName>
    </submittedName>
</protein>
<evidence type="ECO:0000313" key="4">
    <source>
        <dbReference type="Proteomes" id="UP000266615"/>
    </source>
</evidence>
<organism evidence="3 4">
    <name type="scientific">Nesterenkonia natronophila</name>
    <dbReference type="NCBI Taxonomy" id="2174932"/>
    <lineage>
        <taxon>Bacteria</taxon>
        <taxon>Bacillati</taxon>
        <taxon>Actinomycetota</taxon>
        <taxon>Actinomycetes</taxon>
        <taxon>Micrococcales</taxon>
        <taxon>Micrococcaceae</taxon>
        <taxon>Nesterenkonia</taxon>
    </lineage>
</organism>
<evidence type="ECO:0000256" key="2">
    <source>
        <dbReference type="SAM" id="Phobius"/>
    </source>
</evidence>
<feature type="transmembrane region" description="Helical" evidence="2">
    <location>
        <begin position="35"/>
        <end position="62"/>
    </location>
</feature>
<proteinExistence type="predicted"/>
<keyword evidence="2" id="KW-0472">Membrane</keyword>
<feature type="region of interest" description="Disordered" evidence="1">
    <location>
        <begin position="94"/>
        <end position="117"/>
    </location>
</feature>
<dbReference type="Proteomes" id="UP000266615">
    <property type="component" value="Unassembled WGS sequence"/>
</dbReference>
<feature type="transmembrane region" description="Helical" evidence="2">
    <location>
        <begin position="6"/>
        <end position="28"/>
    </location>
</feature>
<dbReference type="EMBL" id="QYZP01000001">
    <property type="protein sequence ID" value="RJN32330.1"/>
    <property type="molecule type" value="Genomic_DNA"/>
</dbReference>
<feature type="compositionally biased region" description="Basic and acidic residues" evidence="1">
    <location>
        <begin position="95"/>
        <end position="104"/>
    </location>
</feature>
<keyword evidence="2" id="KW-0812">Transmembrane</keyword>
<keyword evidence="4" id="KW-1185">Reference proteome</keyword>
<dbReference type="RefSeq" id="WP_119901376.1">
    <property type="nucleotide sequence ID" value="NZ_QYZP01000001.1"/>
</dbReference>
<sequence length="117" mass="12026">MDHVMIAVGTTCLIVLLLNIGAALFAFVRRGFSEDWLLVVLLSGTTGAAVVALLIVLAPLLADSPDPPFRLADVAVILTGTAALTAAVRAAAGARTREDARAGHDSSGSTASREERS</sequence>
<accession>A0A3A4F760</accession>
<keyword evidence="2" id="KW-1133">Transmembrane helix</keyword>
<gene>
    <name evidence="3" type="ORF">D3250_00220</name>
</gene>
<evidence type="ECO:0000256" key="1">
    <source>
        <dbReference type="SAM" id="MobiDB-lite"/>
    </source>
</evidence>
<feature type="transmembrane region" description="Helical" evidence="2">
    <location>
        <begin position="74"/>
        <end position="92"/>
    </location>
</feature>
<comment type="caution">
    <text evidence="3">The sequence shown here is derived from an EMBL/GenBank/DDBJ whole genome shotgun (WGS) entry which is preliminary data.</text>
</comment>
<name>A0A3A4F760_9MICC</name>
<dbReference type="OrthoDB" id="9868606at2"/>
<evidence type="ECO:0000313" key="3">
    <source>
        <dbReference type="EMBL" id="RJN32330.1"/>
    </source>
</evidence>